<protein>
    <submittedName>
        <fullName evidence="1">Uncharacterized protein</fullName>
    </submittedName>
</protein>
<keyword evidence="2" id="KW-1185">Reference proteome</keyword>
<name>L7LIT3_9ACTN</name>
<dbReference type="AlphaFoldDB" id="L7LIT3"/>
<dbReference type="RefSeq" id="WP_006896033.1">
    <property type="nucleotide sequence ID" value="NZ_BANU01000010.1"/>
</dbReference>
<dbReference type="EMBL" id="BANU01000010">
    <property type="protein sequence ID" value="GAC60651.1"/>
    <property type="molecule type" value="Genomic_DNA"/>
</dbReference>
<proteinExistence type="predicted"/>
<organism evidence="1 2">
    <name type="scientific">Gordonia sihwensis NBRC 108236</name>
    <dbReference type="NCBI Taxonomy" id="1223544"/>
    <lineage>
        <taxon>Bacteria</taxon>
        <taxon>Bacillati</taxon>
        <taxon>Actinomycetota</taxon>
        <taxon>Actinomycetes</taxon>
        <taxon>Mycobacteriales</taxon>
        <taxon>Gordoniaceae</taxon>
        <taxon>Gordonia</taxon>
    </lineage>
</organism>
<evidence type="ECO:0000313" key="1">
    <source>
        <dbReference type="EMBL" id="GAC60651.1"/>
    </source>
</evidence>
<gene>
    <name evidence="1" type="ORF">GSI01S_10_02460</name>
</gene>
<comment type="caution">
    <text evidence="1">The sequence shown here is derived from an EMBL/GenBank/DDBJ whole genome shotgun (WGS) entry which is preliminary data.</text>
</comment>
<accession>L7LIT3</accession>
<reference evidence="1 2" key="1">
    <citation type="submission" date="2012-12" db="EMBL/GenBank/DDBJ databases">
        <title>Whole genome shotgun sequence of Gordonia sihwensis NBRC 108236.</title>
        <authorList>
            <person name="Yoshida I."/>
            <person name="Hosoyama A."/>
            <person name="Tsuchikane K."/>
            <person name="Ando Y."/>
            <person name="Baba S."/>
            <person name="Ohji S."/>
            <person name="Hamada M."/>
            <person name="Tamura T."/>
            <person name="Yamazoe A."/>
            <person name="Yamazaki S."/>
            <person name="Fujita N."/>
        </authorList>
    </citation>
    <scope>NUCLEOTIDE SEQUENCE [LARGE SCALE GENOMIC DNA]</scope>
    <source>
        <strain evidence="1 2">NBRC 108236</strain>
    </source>
</reference>
<sequence>MRIDWNVKGFYELRRDPGVIAELESHAERICARANAMGKGTYATGSRQGMMRPQGRWRASVVTADAKAIADNAKNHTLIRAMSS</sequence>
<evidence type="ECO:0000313" key="2">
    <source>
        <dbReference type="Proteomes" id="UP000035083"/>
    </source>
</evidence>
<dbReference type="Proteomes" id="UP000035083">
    <property type="component" value="Unassembled WGS sequence"/>
</dbReference>